<accession>A0ABQ8WGZ9</accession>
<dbReference type="EMBL" id="JAPVEB010000004">
    <property type="protein sequence ID" value="KAJ5264879.1"/>
    <property type="molecule type" value="Genomic_DNA"/>
</dbReference>
<evidence type="ECO:0000313" key="2">
    <source>
        <dbReference type="Proteomes" id="UP001220256"/>
    </source>
</evidence>
<reference evidence="1 2" key="1">
    <citation type="journal article" date="2023" name="IMA Fungus">
        <title>Comparative genomic study of the Penicillium genus elucidates a diverse pangenome and 15 lateral gene transfer events.</title>
        <authorList>
            <person name="Petersen C."/>
            <person name="Sorensen T."/>
            <person name="Nielsen M.R."/>
            <person name="Sondergaard T.E."/>
            <person name="Sorensen J.L."/>
            <person name="Fitzpatrick D.A."/>
            <person name="Frisvad J.C."/>
            <person name="Nielsen K.L."/>
        </authorList>
    </citation>
    <scope>NUCLEOTIDE SEQUENCE [LARGE SCALE GENOMIC DNA]</scope>
    <source>
        <strain evidence="1 2">IBT 3361</strain>
    </source>
</reference>
<comment type="caution">
    <text evidence="1">The sequence shown here is derived from an EMBL/GenBank/DDBJ whole genome shotgun (WGS) entry which is preliminary data.</text>
</comment>
<organism evidence="1 2">
    <name type="scientific">Penicillium chrysogenum</name>
    <name type="common">Penicillium notatum</name>
    <dbReference type="NCBI Taxonomy" id="5076"/>
    <lineage>
        <taxon>Eukaryota</taxon>
        <taxon>Fungi</taxon>
        <taxon>Dikarya</taxon>
        <taxon>Ascomycota</taxon>
        <taxon>Pezizomycotina</taxon>
        <taxon>Eurotiomycetes</taxon>
        <taxon>Eurotiomycetidae</taxon>
        <taxon>Eurotiales</taxon>
        <taxon>Aspergillaceae</taxon>
        <taxon>Penicillium</taxon>
        <taxon>Penicillium chrysogenum species complex</taxon>
    </lineage>
</organism>
<sequence length="78" mass="9219">MARHRRIHTGKRRYVCDDPTYGRRLYSPNTNTAREDENATPTSLRIGRLVFRVMDEMIIKLTIMIPRAWRDTALRCLA</sequence>
<gene>
    <name evidence="1" type="ORF">N7505_007672</name>
</gene>
<protein>
    <recommendedName>
        <fullName evidence="3">C2H2-type domain-containing protein</fullName>
    </recommendedName>
</protein>
<dbReference type="Proteomes" id="UP001220256">
    <property type="component" value="Unassembled WGS sequence"/>
</dbReference>
<name>A0ABQ8WGZ9_PENCH</name>
<proteinExistence type="predicted"/>
<evidence type="ECO:0000313" key="1">
    <source>
        <dbReference type="EMBL" id="KAJ5264879.1"/>
    </source>
</evidence>
<evidence type="ECO:0008006" key="3">
    <source>
        <dbReference type="Google" id="ProtNLM"/>
    </source>
</evidence>
<keyword evidence="2" id="KW-1185">Reference proteome</keyword>